<accession>A0ABS5TLV8</accession>
<evidence type="ECO:0000313" key="2">
    <source>
        <dbReference type="EMBL" id="MBT0772080.1"/>
    </source>
</evidence>
<organism evidence="2 3">
    <name type="scientific">Kineosporia corallincola</name>
    <dbReference type="NCBI Taxonomy" id="2835133"/>
    <lineage>
        <taxon>Bacteria</taxon>
        <taxon>Bacillati</taxon>
        <taxon>Actinomycetota</taxon>
        <taxon>Actinomycetes</taxon>
        <taxon>Kineosporiales</taxon>
        <taxon>Kineosporiaceae</taxon>
        <taxon>Kineosporia</taxon>
    </lineage>
</organism>
<evidence type="ECO:0000313" key="3">
    <source>
        <dbReference type="Proteomes" id="UP001197247"/>
    </source>
</evidence>
<proteinExistence type="predicted"/>
<dbReference type="Pfam" id="PF13349">
    <property type="entry name" value="DUF4097"/>
    <property type="match status" value="1"/>
</dbReference>
<protein>
    <submittedName>
        <fullName evidence="2">DUF4097 family beta strand repeat protein</fullName>
    </submittedName>
</protein>
<dbReference type="RefSeq" id="WP_214158449.1">
    <property type="nucleotide sequence ID" value="NZ_JAHBAY010000011.1"/>
</dbReference>
<dbReference type="EMBL" id="JAHBAY010000011">
    <property type="protein sequence ID" value="MBT0772080.1"/>
    <property type="molecule type" value="Genomic_DNA"/>
</dbReference>
<gene>
    <name evidence="2" type="ORF">KIH74_24265</name>
</gene>
<keyword evidence="3" id="KW-1185">Reference proteome</keyword>
<dbReference type="Gene3D" id="2.160.20.120">
    <property type="match status" value="1"/>
</dbReference>
<dbReference type="Proteomes" id="UP001197247">
    <property type="component" value="Unassembled WGS sequence"/>
</dbReference>
<name>A0ABS5TLV8_9ACTN</name>
<reference evidence="2 3" key="1">
    <citation type="submission" date="2021-05" db="EMBL/GenBank/DDBJ databases">
        <title>Kineosporia and Streptomyces sp. nov. two new marine actinobacteria isolated from Coral.</title>
        <authorList>
            <person name="Buangrab K."/>
            <person name="Sutthacheep M."/>
            <person name="Yeemin T."/>
            <person name="Harunari E."/>
            <person name="Igarashi Y."/>
            <person name="Kanchanasin P."/>
            <person name="Tanasupawat S."/>
            <person name="Phongsopitanun W."/>
        </authorList>
    </citation>
    <scope>NUCLEOTIDE SEQUENCE [LARGE SCALE GENOMIC DNA]</scope>
    <source>
        <strain evidence="2 3">J2-2</strain>
    </source>
</reference>
<sequence>MTVTMPPPARPASRWLTPVRATTAVLGLSLVGLGVATVVTQFATRVTDETLVVSDPVSSLTVDVSAGDVTVRTGPAGGPVTVRVHSRAAVREAGWTRTMDDGNLGLTGRCEGGWPIDSCSVAFDVLVPADQAGDLTVDLRTGSGDQTLSGLAGPATLRTGAGDVRVTGFTGPTLKVTTGSGDIRAGRLESGGAELRTGTGDIDAEFTAATTGVSARTGTGDVTAWFTVAPVAVDTRADTGDVRLFVPEDGTHYDVTGASRTGDRRIEVPTGSSTHRLGADTGSGDVTVKFR</sequence>
<evidence type="ECO:0000259" key="1">
    <source>
        <dbReference type="Pfam" id="PF13349"/>
    </source>
</evidence>
<comment type="caution">
    <text evidence="2">The sequence shown here is derived from an EMBL/GenBank/DDBJ whole genome shotgun (WGS) entry which is preliminary data.</text>
</comment>
<feature type="domain" description="DUF4097" evidence="1">
    <location>
        <begin position="58"/>
        <end position="288"/>
    </location>
</feature>
<dbReference type="InterPro" id="IPR025164">
    <property type="entry name" value="Toastrack_DUF4097"/>
</dbReference>